<evidence type="ECO:0000259" key="2">
    <source>
        <dbReference type="PROSITE" id="PS50994"/>
    </source>
</evidence>
<dbReference type="InterPro" id="IPR043128">
    <property type="entry name" value="Rev_trsase/Diguanyl_cyclase"/>
</dbReference>
<evidence type="ECO:0000313" key="3">
    <source>
        <dbReference type="EMBL" id="KAK3094926.1"/>
    </source>
</evidence>
<feature type="domain" description="Integrase catalytic" evidence="2">
    <location>
        <begin position="1702"/>
        <end position="1896"/>
    </location>
</feature>
<evidence type="ECO:0000256" key="1">
    <source>
        <dbReference type="SAM" id="Coils"/>
    </source>
</evidence>
<dbReference type="GO" id="GO:0003676">
    <property type="term" value="F:nucleic acid binding"/>
    <property type="evidence" value="ECO:0007669"/>
    <property type="project" value="InterPro"/>
</dbReference>
<name>A0AA88YEA0_PINIB</name>
<dbReference type="SUPFAM" id="SSF56672">
    <property type="entry name" value="DNA/RNA polymerases"/>
    <property type="match status" value="1"/>
</dbReference>
<dbReference type="SUPFAM" id="SSF53098">
    <property type="entry name" value="Ribonuclease H-like"/>
    <property type="match status" value="1"/>
</dbReference>
<sequence>MTEEHTDSVEVEGKRVRSLTDKGDSLYLTTLQGYTSKCEKSWTEVEDVLSRADDVEVKIKPLREYEKDLLQSQNTYLQFCVELHDFLQRTSTAESKAEFKRQLAKCNGNKKIMLKVLNQVKNLKQEVLETLSVGSATSNTSGSSSATRKRAKAEVERAKLKIIAKQADVMKQKAQVKEEETKSKASAERKEAELNATLHVLKQEENAAAAEAEAQVFENFDFENDSISLPSKLDDQVERNLTETYVTEQAKYNEELYRTPSPRICAQPTPQDRNQKLHKPHMHRDFHGENLFPATSLNPDAVTFLPRNDTYRVPDAHPSQDTGVVTGLTQFLLRKDLIFSRFTNFNDKPEHFATWKASFKSIVKELGVGAFEEMDLLVKYLGPVSSDFARSIRASNVDNPAGGVRKIWDRLNDRFGQPEMIESALKKKLDAFPRLSDKDSHKLYELSDILSEIESSKENQKYSTLLSYFDSSTGVIPIVRKLPFSLQGKWTNRAAKYKKENMVSFPPFSFFVEFVKDMSKIVNDPSFKYDTGHNQSFRRNRETPPQPKITVRKSEIAEDKGDRDVVDPEKTCPLHNSVKHPLSKCKAFKSSSLQDRKCLLKQNAICFRCCKSTDHIARNCKETIVCRYCKSNKHASPMHVDVDSTPVKGVQPHGGEDTEETLSTKCTLLCGEEFTGRSCSKTLLVKVFPSGQPEKAVKVYAIIDEQSNRTLVRSELLDQLGERSEALPYTLTSCTGSTTVTGRRAKGYTIQSLDGSSTMDLPDMIECSEIPNDRSEIATPEVANLHTHLRCIADRIPELDPNAGIHLLIGRDLGEAHQIEQQILGVNKNAPFAQKLKLGWVVVGEVCLGKLHKPNYLNVKRTHVMSDGRGTVFDPCRSNIQLKELHMNDNFSSCGHLGDNVFQRSKDDNKIGLSIEDRKFLQLMDKEFTKDSNGHWIAPLPFRTPKPNMPNNRDQALKRAQSLHKSLQTDSNKQDHLVEFMDKILRNGVAEVALPLVENTECWYLPLFGVYHPKKPGNIRGVFDSSAVYKGVSLNNELLSGPDLVNSLLGILLRFRKNAFAVTADIEQMFYQFFVKPEHRDYLRFFWYEKNDPNRPLIEYRMRVHVFGNKPSPAIATYGLRKTVENCEETYGSDVKDFVCRNFYVDDGLVSLSSAAEVTDLVKRSQHALRTEGSLRLHKIASNSSEVMEAFPPEDLGKELKSLDFEKDYLPLQRSLGLVWNLNLDSFVFDIPDFDKPFTRRGLLSTVNSLYDPIGFLAPFTIMGKILLRETTPSGIDWDEPLSQAHQDAWHQWQESLESLRELTVPRMYLDTSLSELKDIQLHIFCDASEKAIASAAYLSSGDMDADSHFAFVLGKGKLAPSGGHTIPRLELCGAVLAVELWDLISEHMDINPSSVKFYTDSKVVLGYIANDTRRFYTYVSNRVDRIRSRTSPQQWNYIPTHLNPADMATRYSVADLDSRLKFWLHASLEVKQLCCKDVQGPINYPLVSPEEDKELRCQVLKTASISSPLTGLLERYSSWRTLVTSISLLRHLARSFQSDSTCDGWHYCSTFKTPDNYRAAECFILKEVQRQTYQSEIRCLEQNLPLPKGSSIIGLAPFLDEKGLLRLGGRLNKAAEMLNSSETNPIILPKGHISKLLISHFHESVKHQGRHFTEGALRSNGYWIVGAKRAISSLIHECVTCRRLRGQRQQQQMADLPSDRLTPGPPFSSVGVDTFGPWEVVVRKTRGGAANSKRWAILFTCLVTRAIHIEVVEELSTSAFINALRRFISIRGPVNLIRSDRGTNFVGATDQLKMDVVNVEDKAVRSFLYKSGTTWIFNAPHSSHMGGVWERMIGVTRKILDSMLLTEKKGLSHDVLTTLMAEVCAIVNARPITTISHDPDDPVILSPAMLLTMKRGNSTIDSDNYCIKDMYRASWKHVQVLSDYFWTRWRDSYLQNLQTRRKWHEKLPNLKKGDIVLLRDKQSHRNHWPLGIVEDAIQSDDGLVRKAVVRVSVDGKIVTYTRPVCELVLLVD</sequence>
<dbReference type="InterPro" id="IPR001584">
    <property type="entry name" value="Integrase_cat-core"/>
</dbReference>
<dbReference type="InterPro" id="IPR012337">
    <property type="entry name" value="RNaseH-like_sf"/>
</dbReference>
<feature type="coiled-coil region" evidence="1">
    <location>
        <begin position="148"/>
        <end position="207"/>
    </location>
</feature>
<dbReference type="PROSITE" id="PS50994">
    <property type="entry name" value="INTEGRASE"/>
    <property type="match status" value="1"/>
</dbReference>
<reference evidence="3" key="1">
    <citation type="submission" date="2019-08" db="EMBL/GenBank/DDBJ databases">
        <title>The improved chromosome-level genome for the pearl oyster Pinctada fucata martensii using PacBio sequencing and Hi-C.</title>
        <authorList>
            <person name="Zheng Z."/>
        </authorList>
    </citation>
    <scope>NUCLEOTIDE SEQUENCE</scope>
    <source>
        <strain evidence="3">ZZ-2019</strain>
        <tissue evidence="3">Adductor muscle</tissue>
    </source>
</reference>
<dbReference type="Proteomes" id="UP001186944">
    <property type="component" value="Unassembled WGS sequence"/>
</dbReference>
<dbReference type="PANTHER" id="PTHR47331">
    <property type="entry name" value="PHD-TYPE DOMAIN-CONTAINING PROTEIN"/>
    <property type="match status" value="1"/>
</dbReference>
<dbReference type="Pfam" id="PF05380">
    <property type="entry name" value="Peptidase_A17"/>
    <property type="match status" value="1"/>
</dbReference>
<dbReference type="EMBL" id="VSWD01000008">
    <property type="protein sequence ID" value="KAK3094926.1"/>
    <property type="molecule type" value="Genomic_DNA"/>
</dbReference>
<organism evidence="3 4">
    <name type="scientific">Pinctada imbricata</name>
    <name type="common">Atlantic pearl-oyster</name>
    <name type="synonym">Pinctada martensii</name>
    <dbReference type="NCBI Taxonomy" id="66713"/>
    <lineage>
        <taxon>Eukaryota</taxon>
        <taxon>Metazoa</taxon>
        <taxon>Spiralia</taxon>
        <taxon>Lophotrochozoa</taxon>
        <taxon>Mollusca</taxon>
        <taxon>Bivalvia</taxon>
        <taxon>Autobranchia</taxon>
        <taxon>Pteriomorphia</taxon>
        <taxon>Pterioida</taxon>
        <taxon>Pterioidea</taxon>
        <taxon>Pteriidae</taxon>
        <taxon>Pinctada</taxon>
    </lineage>
</organism>
<dbReference type="InterPro" id="IPR040676">
    <property type="entry name" value="DUF5641"/>
</dbReference>
<protein>
    <recommendedName>
        <fullName evidence="2">Integrase catalytic domain-containing protein</fullName>
    </recommendedName>
</protein>
<dbReference type="InterPro" id="IPR043502">
    <property type="entry name" value="DNA/RNA_pol_sf"/>
</dbReference>
<dbReference type="Pfam" id="PF18701">
    <property type="entry name" value="DUF5641"/>
    <property type="match status" value="1"/>
</dbReference>
<dbReference type="GO" id="GO:0015074">
    <property type="term" value="P:DNA integration"/>
    <property type="evidence" value="ECO:0007669"/>
    <property type="project" value="InterPro"/>
</dbReference>
<dbReference type="CDD" id="cd01644">
    <property type="entry name" value="RT_pepA17"/>
    <property type="match status" value="1"/>
</dbReference>
<accession>A0AA88YEA0</accession>
<gene>
    <name evidence="3" type="ORF">FSP39_007937</name>
</gene>
<dbReference type="InterPro" id="IPR008042">
    <property type="entry name" value="Retrotrans_Pao"/>
</dbReference>
<dbReference type="Gene3D" id="3.30.420.10">
    <property type="entry name" value="Ribonuclease H-like superfamily/Ribonuclease H"/>
    <property type="match status" value="1"/>
</dbReference>
<keyword evidence="1" id="KW-0175">Coiled coil</keyword>
<dbReference type="PANTHER" id="PTHR47331:SF6">
    <property type="entry name" value="DOUBLECORTIN DOMAIN-CONTAINING PROTEIN"/>
    <property type="match status" value="1"/>
</dbReference>
<keyword evidence="4" id="KW-1185">Reference proteome</keyword>
<dbReference type="Gene3D" id="3.30.70.270">
    <property type="match status" value="1"/>
</dbReference>
<dbReference type="Gene3D" id="3.10.10.10">
    <property type="entry name" value="HIV Type 1 Reverse Transcriptase, subunit A, domain 1"/>
    <property type="match status" value="1"/>
</dbReference>
<proteinExistence type="predicted"/>
<dbReference type="InterPro" id="IPR036397">
    <property type="entry name" value="RNaseH_sf"/>
</dbReference>
<comment type="caution">
    <text evidence="3">The sequence shown here is derived from an EMBL/GenBank/DDBJ whole genome shotgun (WGS) entry which is preliminary data.</text>
</comment>
<evidence type="ECO:0000313" key="4">
    <source>
        <dbReference type="Proteomes" id="UP001186944"/>
    </source>
</evidence>